<reference evidence="2 4" key="2">
    <citation type="submission" date="2017-02" db="EMBL/GenBank/DDBJ databases">
        <authorList>
            <person name="Peterson S.W."/>
        </authorList>
    </citation>
    <scope>NUCLEOTIDE SEQUENCE [LARGE SCALE GENOMIC DNA]</scope>
    <source>
        <strain evidence="2 4">ATCC 700135</strain>
    </source>
</reference>
<evidence type="ECO:0000313" key="4">
    <source>
        <dbReference type="Proteomes" id="UP000189956"/>
    </source>
</evidence>
<dbReference type="Gene3D" id="1.10.1510.10">
    <property type="entry name" value="Uncharacterised protein YqeY/AIM41 PF09424, N-terminal domain"/>
    <property type="match status" value="1"/>
</dbReference>
<keyword evidence="1" id="KW-0808">Transferase</keyword>
<accession>A0A099WWR6</accession>
<dbReference type="Gene3D" id="1.10.10.410">
    <property type="match status" value="1"/>
</dbReference>
<dbReference type="PANTHER" id="PTHR28055:SF1">
    <property type="entry name" value="ALTERED INHERITANCE OF MITOCHONDRIA PROTEIN 41, MITOCHONDRIAL"/>
    <property type="match status" value="1"/>
</dbReference>
<dbReference type="Proteomes" id="UP000189956">
    <property type="component" value="Unassembled WGS sequence"/>
</dbReference>
<dbReference type="SUPFAM" id="SSF89095">
    <property type="entry name" value="GatB/YqeY motif"/>
    <property type="match status" value="1"/>
</dbReference>
<dbReference type="eggNOG" id="COG1610">
    <property type="taxonomic scope" value="Bacteria"/>
</dbReference>
<evidence type="ECO:0000313" key="2">
    <source>
        <dbReference type="EMBL" id="SJZ31811.1"/>
    </source>
</evidence>
<dbReference type="InterPro" id="IPR023168">
    <property type="entry name" value="GatB_Yqey_C_2"/>
</dbReference>
<dbReference type="Proteomes" id="UP000030125">
    <property type="component" value="Unassembled WGS sequence"/>
</dbReference>
<name>A0A099WWR6_PORCN</name>
<evidence type="ECO:0000313" key="3">
    <source>
        <dbReference type="Proteomes" id="UP000030125"/>
    </source>
</evidence>
<dbReference type="AlphaFoldDB" id="A0A099WWR6"/>
<gene>
    <name evidence="1" type="ORF">HQ35_03145</name>
    <name evidence="2" type="ORF">SAMN02745205_00190</name>
</gene>
<dbReference type="Pfam" id="PF09424">
    <property type="entry name" value="YqeY"/>
    <property type="match status" value="1"/>
</dbReference>
<dbReference type="EMBL" id="JQJD01000014">
    <property type="protein sequence ID" value="KGN82006.1"/>
    <property type="molecule type" value="Genomic_DNA"/>
</dbReference>
<keyword evidence="3" id="KW-1185">Reference proteome</keyword>
<dbReference type="InterPro" id="IPR019004">
    <property type="entry name" value="YqeY/Aim41"/>
</dbReference>
<proteinExistence type="predicted"/>
<dbReference type="GO" id="GO:0016740">
    <property type="term" value="F:transferase activity"/>
    <property type="evidence" value="ECO:0007669"/>
    <property type="project" value="UniProtKB-KW"/>
</dbReference>
<dbReference type="GO" id="GO:0016884">
    <property type="term" value="F:carbon-nitrogen ligase activity, with glutamine as amido-N-donor"/>
    <property type="evidence" value="ECO:0007669"/>
    <property type="project" value="InterPro"/>
</dbReference>
<dbReference type="OrthoDB" id="9788127at2"/>
<reference evidence="1 3" key="1">
    <citation type="submission" date="2014-08" db="EMBL/GenBank/DDBJ databases">
        <title>Porphyromonas cangingivalis strain:COT-109_OH1386 Genome sequencing.</title>
        <authorList>
            <person name="Wallis C."/>
            <person name="Deusch O."/>
            <person name="O'Flynn C."/>
            <person name="Davis I."/>
            <person name="Jospin G."/>
            <person name="Darling A.E."/>
            <person name="Coil D.A."/>
            <person name="Alexiev A."/>
            <person name="Horsfall A."/>
            <person name="Kirkwood N."/>
            <person name="Harris S."/>
            <person name="Eisen J.A."/>
        </authorList>
    </citation>
    <scope>NUCLEOTIDE SEQUENCE [LARGE SCALE GENOMIC DNA]</scope>
    <source>
        <strain evidence="3">COT-109 OH1386</strain>
        <strain evidence="1">COT-109_OH1386</strain>
    </source>
</reference>
<dbReference type="EMBL" id="FUWL01000003">
    <property type="protein sequence ID" value="SJZ31811.1"/>
    <property type="molecule type" value="Genomic_DNA"/>
</dbReference>
<dbReference type="STRING" id="36874.HQ34_06360"/>
<dbReference type="InterPro" id="IPR042184">
    <property type="entry name" value="YqeY/Aim41_N"/>
</dbReference>
<protein>
    <submittedName>
        <fullName evidence="1">Glutamyl-tRNA amidotransferase</fullName>
    </submittedName>
</protein>
<organism evidence="1 3">
    <name type="scientific">Porphyromonas cangingivalis</name>
    <dbReference type="NCBI Taxonomy" id="36874"/>
    <lineage>
        <taxon>Bacteria</taxon>
        <taxon>Pseudomonadati</taxon>
        <taxon>Bacteroidota</taxon>
        <taxon>Bacteroidia</taxon>
        <taxon>Bacteroidales</taxon>
        <taxon>Porphyromonadaceae</taxon>
        <taxon>Porphyromonas</taxon>
    </lineage>
</organism>
<dbReference type="InterPro" id="IPR003789">
    <property type="entry name" value="Asn/Gln_tRNA_amidoTrase-B-like"/>
</dbReference>
<evidence type="ECO:0000313" key="1">
    <source>
        <dbReference type="EMBL" id="KGN82006.1"/>
    </source>
</evidence>
<sequence length="151" mass="16491">MSTLVEKINDEIKKAMLAKEKVRLEALRAVKKEFLEALTAKDAGGKLEDVKALQIIAKLVKQREESAKIYREQSRPDLAEVEEAQAEALKEYLPQQLSEDEVRAEVSAIIAQLGVSDMKGMGQVMGAATKALSGRADGKLIADIVKALLSK</sequence>
<dbReference type="RefSeq" id="WP_025836709.1">
    <property type="nucleotide sequence ID" value="NZ_CALTZT010000050.1"/>
</dbReference>
<dbReference type="PANTHER" id="PTHR28055">
    <property type="entry name" value="ALTERED INHERITANCE OF MITOCHONDRIA PROTEIN 41, MITOCHONDRIAL"/>
    <property type="match status" value="1"/>
</dbReference>